<reference evidence="2" key="1">
    <citation type="submission" date="2018-12" db="EMBL/GenBank/DDBJ databases">
        <authorList>
            <person name="Yazar S."/>
        </authorList>
    </citation>
    <scope>NUCLEOTIDE SEQUENCE [LARGE SCALE GENOMIC DNA]</scope>
</reference>
<sequence length="96" mass="11156">MSWRRTWQTALASLPRKPQMESQRNLYSEISGKCTFSCPHPVVTGLSFPINYTHGRASLGGFFFLQSKMVPAKQWLDEKLKIQAQAERERRQKPKM</sequence>
<accession>A0A4X2LQC3</accession>
<keyword evidence="2" id="KW-1185">Reference proteome</keyword>
<name>A0A4X2LQC3_VOMUR</name>
<dbReference type="STRING" id="29139.ENSVURP00010026228"/>
<evidence type="ECO:0000313" key="1">
    <source>
        <dbReference type="Ensembl" id="ENSVURP00010026228.1"/>
    </source>
</evidence>
<protein>
    <submittedName>
        <fullName evidence="1">Uncharacterized protein</fullName>
    </submittedName>
</protein>
<dbReference type="Ensembl" id="ENSVURT00010029872.1">
    <property type="protein sequence ID" value="ENSVURP00010026228.1"/>
    <property type="gene ID" value="ENSVURG00010020091.1"/>
</dbReference>
<reference evidence="1" key="3">
    <citation type="submission" date="2025-09" db="UniProtKB">
        <authorList>
            <consortium name="Ensembl"/>
        </authorList>
    </citation>
    <scope>IDENTIFICATION</scope>
</reference>
<dbReference type="AlphaFoldDB" id="A0A4X2LQC3"/>
<reference evidence="1" key="2">
    <citation type="submission" date="2025-08" db="UniProtKB">
        <authorList>
            <consortium name="Ensembl"/>
        </authorList>
    </citation>
    <scope>IDENTIFICATION</scope>
</reference>
<proteinExistence type="predicted"/>
<evidence type="ECO:0000313" key="2">
    <source>
        <dbReference type="Proteomes" id="UP000314987"/>
    </source>
</evidence>
<organism evidence="1 2">
    <name type="scientific">Vombatus ursinus</name>
    <name type="common">Common wombat</name>
    <dbReference type="NCBI Taxonomy" id="29139"/>
    <lineage>
        <taxon>Eukaryota</taxon>
        <taxon>Metazoa</taxon>
        <taxon>Chordata</taxon>
        <taxon>Craniata</taxon>
        <taxon>Vertebrata</taxon>
        <taxon>Euteleostomi</taxon>
        <taxon>Mammalia</taxon>
        <taxon>Metatheria</taxon>
        <taxon>Diprotodontia</taxon>
        <taxon>Vombatidae</taxon>
        <taxon>Vombatus</taxon>
    </lineage>
</organism>
<dbReference type="Proteomes" id="UP000314987">
    <property type="component" value="Unassembled WGS sequence"/>
</dbReference>